<dbReference type="EMBL" id="KZ293671">
    <property type="protein sequence ID" value="PBK88796.1"/>
    <property type="molecule type" value="Genomic_DNA"/>
</dbReference>
<name>A0A2H3DMX4_ARMGA</name>
<protein>
    <submittedName>
        <fullName evidence="1">Uncharacterized protein</fullName>
    </submittedName>
</protein>
<sequence>MSMEKKEKAAMTDHRSVATSFRDLTLELLLNFGSVSNREEGSISVTGGVARVKGTYFNITDGSPDTCAHSLRSIWQHDCPTDMQTIDDFLLYVRNKKQAPSLIYPVTLRLHHMTVLQRCPLWYTSLRAEHPGVMGRWGYSWDKQFLKDLEENQDE</sequence>
<evidence type="ECO:0000313" key="1">
    <source>
        <dbReference type="EMBL" id="PBK88796.1"/>
    </source>
</evidence>
<evidence type="ECO:0000313" key="2">
    <source>
        <dbReference type="Proteomes" id="UP000217790"/>
    </source>
</evidence>
<organism evidence="1 2">
    <name type="scientific">Armillaria gallica</name>
    <name type="common">Bulbous honey fungus</name>
    <name type="synonym">Armillaria bulbosa</name>
    <dbReference type="NCBI Taxonomy" id="47427"/>
    <lineage>
        <taxon>Eukaryota</taxon>
        <taxon>Fungi</taxon>
        <taxon>Dikarya</taxon>
        <taxon>Basidiomycota</taxon>
        <taxon>Agaricomycotina</taxon>
        <taxon>Agaricomycetes</taxon>
        <taxon>Agaricomycetidae</taxon>
        <taxon>Agaricales</taxon>
        <taxon>Marasmiineae</taxon>
        <taxon>Physalacriaceae</taxon>
        <taxon>Armillaria</taxon>
    </lineage>
</organism>
<dbReference type="AlphaFoldDB" id="A0A2H3DMX4"/>
<reference evidence="2" key="1">
    <citation type="journal article" date="2017" name="Nat. Ecol. Evol.">
        <title>Genome expansion and lineage-specific genetic innovations in the forest pathogenic fungi Armillaria.</title>
        <authorList>
            <person name="Sipos G."/>
            <person name="Prasanna A.N."/>
            <person name="Walter M.C."/>
            <person name="O'Connor E."/>
            <person name="Balint B."/>
            <person name="Krizsan K."/>
            <person name="Kiss B."/>
            <person name="Hess J."/>
            <person name="Varga T."/>
            <person name="Slot J."/>
            <person name="Riley R."/>
            <person name="Boka B."/>
            <person name="Rigling D."/>
            <person name="Barry K."/>
            <person name="Lee J."/>
            <person name="Mihaltcheva S."/>
            <person name="LaButti K."/>
            <person name="Lipzen A."/>
            <person name="Waldron R."/>
            <person name="Moloney N.M."/>
            <person name="Sperisen C."/>
            <person name="Kredics L."/>
            <person name="Vagvoelgyi C."/>
            <person name="Patrignani A."/>
            <person name="Fitzpatrick D."/>
            <person name="Nagy I."/>
            <person name="Doyle S."/>
            <person name="Anderson J.B."/>
            <person name="Grigoriev I.V."/>
            <person name="Gueldener U."/>
            <person name="Muensterkoetter M."/>
            <person name="Nagy L.G."/>
        </authorList>
    </citation>
    <scope>NUCLEOTIDE SEQUENCE [LARGE SCALE GENOMIC DNA]</scope>
    <source>
        <strain evidence="2">Ar21-2</strain>
    </source>
</reference>
<accession>A0A2H3DMX4</accession>
<dbReference type="InParanoid" id="A0A2H3DMX4"/>
<dbReference type="Proteomes" id="UP000217790">
    <property type="component" value="Unassembled WGS sequence"/>
</dbReference>
<keyword evidence="2" id="KW-1185">Reference proteome</keyword>
<proteinExistence type="predicted"/>
<gene>
    <name evidence="1" type="ORF">ARMGADRAFT_1033777</name>
</gene>